<feature type="compositionally biased region" description="Low complexity" evidence="2">
    <location>
        <begin position="180"/>
        <end position="198"/>
    </location>
</feature>
<feature type="compositionally biased region" description="Polar residues" evidence="2">
    <location>
        <begin position="77"/>
        <end position="89"/>
    </location>
</feature>
<reference evidence="3 4" key="1">
    <citation type="submission" date="2024-01" db="EMBL/GenBank/DDBJ databases">
        <title>Genome assemblies of Stephania.</title>
        <authorList>
            <person name="Yang L."/>
        </authorList>
    </citation>
    <scope>NUCLEOTIDE SEQUENCE [LARGE SCALE GENOMIC DNA]</scope>
    <source>
        <strain evidence="3">YNDBR</strain>
        <tissue evidence="3">Leaf</tissue>
    </source>
</reference>
<organism evidence="3 4">
    <name type="scientific">Stephania yunnanensis</name>
    <dbReference type="NCBI Taxonomy" id="152371"/>
    <lineage>
        <taxon>Eukaryota</taxon>
        <taxon>Viridiplantae</taxon>
        <taxon>Streptophyta</taxon>
        <taxon>Embryophyta</taxon>
        <taxon>Tracheophyta</taxon>
        <taxon>Spermatophyta</taxon>
        <taxon>Magnoliopsida</taxon>
        <taxon>Ranunculales</taxon>
        <taxon>Menispermaceae</taxon>
        <taxon>Menispermoideae</taxon>
        <taxon>Cissampelideae</taxon>
        <taxon>Stephania</taxon>
    </lineage>
</organism>
<keyword evidence="4" id="KW-1185">Reference proteome</keyword>
<evidence type="ECO:0000313" key="3">
    <source>
        <dbReference type="EMBL" id="KAK9142998.1"/>
    </source>
</evidence>
<feature type="compositionally biased region" description="Pro residues" evidence="2">
    <location>
        <begin position="465"/>
        <end position="476"/>
    </location>
</feature>
<feature type="coiled-coil region" evidence="1">
    <location>
        <begin position="406"/>
        <end position="442"/>
    </location>
</feature>
<feature type="compositionally biased region" description="Acidic residues" evidence="2">
    <location>
        <begin position="39"/>
        <end position="69"/>
    </location>
</feature>
<proteinExistence type="predicted"/>
<feature type="compositionally biased region" description="Low complexity" evidence="2">
    <location>
        <begin position="157"/>
        <end position="167"/>
    </location>
</feature>
<protein>
    <submittedName>
        <fullName evidence="3">Uncharacterized protein</fullName>
    </submittedName>
</protein>
<name>A0AAP0K0R3_9MAGN</name>
<accession>A0AAP0K0R3</accession>
<dbReference type="Proteomes" id="UP001420932">
    <property type="component" value="Unassembled WGS sequence"/>
</dbReference>
<evidence type="ECO:0000256" key="2">
    <source>
        <dbReference type="SAM" id="MobiDB-lite"/>
    </source>
</evidence>
<evidence type="ECO:0000313" key="4">
    <source>
        <dbReference type="Proteomes" id="UP001420932"/>
    </source>
</evidence>
<keyword evidence="1" id="KW-0175">Coiled coil</keyword>
<feature type="region of interest" description="Disordered" evidence="2">
    <location>
        <begin position="463"/>
        <end position="499"/>
    </location>
</feature>
<sequence>MAISNNAFQADQNENMDIMEVDVEPFASAAVDPTSEIVSDNDEIEKNADDEEDDEFTSSSDIEDKDEEDVNRHLEETSTTGRGTLSHHATPTHPDGHYSLHYTHERSHVTRPYPTYAPGALSSHYTSSSPPGHPYPYRHGTPSPLVHTLPPQHGFIPSSSHHSTPSPQADVYPHDHGIRSSSSHHATPSPSGHPAHSPGVDDKRTSTSSWLPAPHRHSSSRSSSSRLRSSIPQPLEEIPDFFRPLTVPAESENPLIYLIAEHGLYVFFTWDLPMSFVIYDAWYQRAAIRYMGNIYLIAKKRITPIYLTEEEKKLQRRPTWKEMFRHLHTYDNDGQSFVDKRSAKIDIGGDVHPHPDTSIDEDAVYLEVVPEVNGCVYGLGSQGYHRSISSGGGSSSRGPAYGLHELEELQLDHQRLQETLLKERMERQEQMQRDKMERQEETREMQDRLARMEALLMQHLGIRPHVPPTLQTPPSPGIERSGPQCDDHPGHLTTEITPS</sequence>
<evidence type="ECO:0000256" key="1">
    <source>
        <dbReference type="SAM" id="Coils"/>
    </source>
</evidence>
<feature type="compositionally biased region" description="Low complexity" evidence="2">
    <location>
        <begin position="220"/>
        <end position="230"/>
    </location>
</feature>
<dbReference type="EMBL" id="JBBNAF010000005">
    <property type="protein sequence ID" value="KAK9142998.1"/>
    <property type="molecule type" value="Genomic_DNA"/>
</dbReference>
<comment type="caution">
    <text evidence="3">The sequence shown here is derived from an EMBL/GenBank/DDBJ whole genome shotgun (WGS) entry which is preliminary data.</text>
</comment>
<gene>
    <name evidence="3" type="ORF">Syun_012398</name>
</gene>
<feature type="region of interest" description="Disordered" evidence="2">
    <location>
        <begin position="30"/>
        <end position="100"/>
    </location>
</feature>
<feature type="region of interest" description="Disordered" evidence="2">
    <location>
        <begin position="120"/>
        <end position="230"/>
    </location>
</feature>
<dbReference type="AlphaFoldDB" id="A0AAP0K0R3"/>